<proteinExistence type="predicted"/>
<comment type="caution">
    <text evidence="1">The sequence shown here is derived from an EMBL/GenBank/DDBJ whole genome shotgun (WGS) entry which is preliminary data.</text>
</comment>
<evidence type="ECO:0000313" key="1">
    <source>
        <dbReference type="EMBL" id="KAF0823051.1"/>
    </source>
</evidence>
<organism evidence="1 2">
    <name type="scientific">Cytobacillus firmus</name>
    <name type="common">Bacillus firmus</name>
    <dbReference type="NCBI Taxonomy" id="1399"/>
    <lineage>
        <taxon>Bacteria</taxon>
        <taxon>Bacillati</taxon>
        <taxon>Bacillota</taxon>
        <taxon>Bacilli</taxon>
        <taxon>Bacillales</taxon>
        <taxon>Bacillaceae</taxon>
        <taxon>Cytobacillus</taxon>
    </lineage>
</organism>
<dbReference type="Proteomes" id="UP000465778">
    <property type="component" value="Unassembled WGS sequence"/>
</dbReference>
<gene>
    <name evidence="1" type="ORF">KIS1582_3197</name>
</gene>
<dbReference type="AlphaFoldDB" id="A0A800MV64"/>
<evidence type="ECO:0000313" key="2">
    <source>
        <dbReference type="Proteomes" id="UP000465778"/>
    </source>
</evidence>
<name>A0A800MV64_CYTFI</name>
<dbReference type="EMBL" id="VDEM01000040">
    <property type="protein sequence ID" value="KAF0823051.1"/>
    <property type="molecule type" value="Genomic_DNA"/>
</dbReference>
<sequence length="30" mass="3370">MSDYGEDIQVILPGKGDVFRKFGVMELLPD</sequence>
<reference evidence="1 2" key="1">
    <citation type="journal article" date="2020" name="G3 (Bethesda)">
        <title>Whole Genome Sequencing and Comparative Genomics of Two Nematicidal Bacillus Strains Reveals a Wide Range of Possible Virulence Factors.</title>
        <authorList>
            <person name="Susic N."/>
            <person name="Janezic S."/>
            <person name="Rupnik M."/>
            <person name="Geric Stare B."/>
        </authorList>
    </citation>
    <scope>NUCLEOTIDE SEQUENCE [LARGE SCALE GENOMIC DNA]</scope>
    <source>
        <strain evidence="1 2">I-1582</strain>
    </source>
</reference>
<protein>
    <submittedName>
        <fullName evidence="1">Uncharacterized protein</fullName>
    </submittedName>
</protein>
<accession>A0A800MV64</accession>